<sequence length="505" mass="58039">MVGLNKNILRTILIISYIMVIALIISGLSAVFSYLNTGADRSSMLHTEIQKVEQYMPQLVWEPLQNEGRPMDNENLNALQNDYLDAWYVKQIAYKTNKTAGIKDYYTDSARKNLFDFIALNKAEDITIDATTLKHHPTLEFFSEDGQLAVITDRNVVEYKSVFKAEQLVLETTETSTYKMVFLLEDGFWRIRHLVKEHSEPYTFDTEPINTANLDIKGINYYPQANPWDMFGDDFSTSILSKDFDIIKNAGLNSVRIFVQYEDFGKANVKPEKLEKLKQTLDLAEAHSLKVVLTLFDFYGDYSVMDWTLNQRHAETIVSTFKNHKALLAWDIKNEPNLDFESRGKPNVIAWLDNMIDFVKSVDASHPVTIGWSNTQSAPILKDKVDIVSFHYYENLEHLNDAIKTLKTEIPNKPLVLQEFGLSSYSGLWKPNGASDEDQANYHKKIQEHIAANNLQFMSWTLYDFTYIPKAVVGSLPWRKNAQEHYGFIDKNGQTKPAFDYIAKP</sequence>
<dbReference type="AlphaFoldDB" id="A0A9X0YK69"/>
<gene>
    <name evidence="5" type="ORF">J2Z56_002530</name>
    <name evidence="6" type="ORF">J2Z57_002439</name>
</gene>
<name>A0A9X0YK69_9FLAO</name>
<dbReference type="Gene3D" id="3.20.20.80">
    <property type="entry name" value="Glycosidases"/>
    <property type="match status" value="1"/>
</dbReference>
<dbReference type="InterPro" id="IPR017853">
    <property type="entry name" value="GH"/>
</dbReference>
<evidence type="ECO:0000259" key="4">
    <source>
        <dbReference type="Pfam" id="PF02836"/>
    </source>
</evidence>
<evidence type="ECO:0000313" key="6">
    <source>
        <dbReference type="EMBL" id="MDQ0335987.1"/>
    </source>
</evidence>
<dbReference type="PANTHER" id="PTHR31451:SF66">
    <property type="entry name" value="GLYCOSIDE HYDROLASE FAMILY 5 DOMAIN-CONTAINING PROTEIN"/>
    <property type="match status" value="1"/>
</dbReference>
<organism evidence="5 7">
    <name type="scientific">Formosa algae</name>
    <dbReference type="NCBI Taxonomy" id="225843"/>
    <lineage>
        <taxon>Bacteria</taxon>
        <taxon>Pseudomonadati</taxon>
        <taxon>Bacteroidota</taxon>
        <taxon>Flavobacteriia</taxon>
        <taxon>Flavobacteriales</taxon>
        <taxon>Flavobacteriaceae</taxon>
        <taxon>Formosa</taxon>
    </lineage>
</organism>
<dbReference type="GO" id="GO:0005975">
    <property type="term" value="P:carbohydrate metabolic process"/>
    <property type="evidence" value="ECO:0007669"/>
    <property type="project" value="InterPro"/>
</dbReference>
<feature type="transmembrane region" description="Helical" evidence="3">
    <location>
        <begin position="12"/>
        <end position="35"/>
    </location>
</feature>
<evidence type="ECO:0000313" key="8">
    <source>
        <dbReference type="Proteomes" id="UP001231587"/>
    </source>
</evidence>
<proteinExistence type="predicted"/>
<protein>
    <recommendedName>
        <fullName evidence="4">Glycoside hydrolase family 2 catalytic domain-containing protein</fullName>
    </recommendedName>
</protein>
<evidence type="ECO:0000313" key="7">
    <source>
        <dbReference type="Proteomes" id="UP001138672"/>
    </source>
</evidence>
<comment type="caution">
    <text evidence="5">The sequence shown here is derived from an EMBL/GenBank/DDBJ whole genome shotgun (WGS) entry which is preliminary data.</text>
</comment>
<keyword evidence="3" id="KW-0472">Membrane</keyword>
<dbReference type="PANTHER" id="PTHR31451">
    <property type="match status" value="1"/>
</dbReference>
<keyword evidence="3" id="KW-0812">Transmembrane</keyword>
<evidence type="ECO:0000256" key="3">
    <source>
        <dbReference type="SAM" id="Phobius"/>
    </source>
</evidence>
<dbReference type="EMBL" id="JAUSUU010000007">
    <property type="protein sequence ID" value="MDQ0335987.1"/>
    <property type="molecule type" value="Genomic_DNA"/>
</dbReference>
<accession>A0A9X0YK69</accession>
<dbReference type="InterPro" id="IPR006103">
    <property type="entry name" value="Glyco_hydro_2_cat"/>
</dbReference>
<dbReference type="RefSeq" id="WP_057780015.1">
    <property type="nucleotide sequence ID" value="NZ_JAGGJQ010000007.1"/>
</dbReference>
<dbReference type="OrthoDB" id="9774262at2"/>
<evidence type="ECO:0000256" key="2">
    <source>
        <dbReference type="ARBA" id="ARBA00023295"/>
    </source>
</evidence>
<dbReference type="Pfam" id="PF02836">
    <property type="entry name" value="Glyco_hydro_2_C"/>
    <property type="match status" value="1"/>
</dbReference>
<feature type="domain" description="Glycoside hydrolase family 2 catalytic" evidence="4">
    <location>
        <begin position="314"/>
        <end position="427"/>
    </location>
</feature>
<keyword evidence="3" id="KW-1133">Transmembrane helix</keyword>
<keyword evidence="2" id="KW-0326">Glycosidase</keyword>
<keyword evidence="8" id="KW-1185">Reference proteome</keyword>
<dbReference type="GO" id="GO:0004553">
    <property type="term" value="F:hydrolase activity, hydrolyzing O-glycosyl compounds"/>
    <property type="evidence" value="ECO:0007669"/>
    <property type="project" value="InterPro"/>
</dbReference>
<dbReference type="EMBL" id="JAGGJQ010000007">
    <property type="protein sequence ID" value="MBP1840600.1"/>
    <property type="molecule type" value="Genomic_DNA"/>
</dbReference>
<dbReference type="PROSITE" id="PS00659">
    <property type="entry name" value="GLYCOSYL_HYDROL_F5"/>
    <property type="match status" value="1"/>
</dbReference>
<dbReference type="SUPFAM" id="SSF51445">
    <property type="entry name" value="(Trans)glycosidases"/>
    <property type="match status" value="1"/>
</dbReference>
<dbReference type="Proteomes" id="UP001138672">
    <property type="component" value="Unassembled WGS sequence"/>
</dbReference>
<dbReference type="Proteomes" id="UP001231587">
    <property type="component" value="Unassembled WGS sequence"/>
</dbReference>
<reference evidence="5" key="1">
    <citation type="submission" date="2021-03" db="EMBL/GenBank/DDBJ databases">
        <title>Genomic Encyclopedia of Type Strains, Phase IV (KMG-IV): sequencing the most valuable type-strain genomes for metagenomic binning, comparative biology and taxonomic classification.</title>
        <authorList>
            <person name="Goeker M."/>
        </authorList>
    </citation>
    <scope>NUCLEOTIDE SEQUENCE</scope>
    <source>
        <strain evidence="5">DSM 15523</strain>
        <strain evidence="6 8">DSM 16476</strain>
    </source>
</reference>
<evidence type="ECO:0000313" key="5">
    <source>
        <dbReference type="EMBL" id="MBP1840600.1"/>
    </source>
</evidence>
<evidence type="ECO:0000256" key="1">
    <source>
        <dbReference type="ARBA" id="ARBA00022801"/>
    </source>
</evidence>
<dbReference type="InterPro" id="IPR045053">
    <property type="entry name" value="MAN-like"/>
</dbReference>
<dbReference type="InterPro" id="IPR018087">
    <property type="entry name" value="Glyco_hydro_5_CS"/>
</dbReference>
<keyword evidence="1" id="KW-0378">Hydrolase</keyword>